<name>A0A1E4RBK8_9ASCO</name>
<feature type="non-terminal residue" evidence="12">
    <location>
        <position position="285"/>
    </location>
</feature>
<evidence type="ECO:0000256" key="11">
    <source>
        <dbReference type="ARBA" id="ARBA00023180"/>
    </source>
</evidence>
<keyword evidence="4" id="KW-0328">Glycosyltransferase</keyword>
<dbReference type="InterPro" id="IPR022751">
    <property type="entry name" value="Alpha_mannosyltransferase"/>
</dbReference>
<keyword evidence="8" id="KW-1133">Transmembrane helix</keyword>
<dbReference type="Proteomes" id="UP000095085">
    <property type="component" value="Unassembled WGS sequence"/>
</dbReference>
<dbReference type="UniPathway" id="UPA00378"/>
<dbReference type="SUPFAM" id="SSF53448">
    <property type="entry name" value="Nucleotide-diphospho-sugar transferases"/>
    <property type="match status" value="1"/>
</dbReference>
<sequence>MISNRDSIVNPGVFDKNCIDYFNLLASFDKYWGFDITKNSELQIQNTLSHLRIYNACFLNGKSNDFTNFKTIDDKLFPFFKRSFPKFEYSDGNLDDTILNHIKIENNQSYWETYQKNIKGKGIVISIGEFNIQDAENLIKSLRFLGNDLKIEFVHGNDVTKTHKIKLQRAATNNLLFNKTFSFNENQQSISFVDISNLVDPKYNKRFKSFSNKWLAGIFNSFEEMILLDSDAVPFIKPEGFFEFESYENTGAYFFKDRELADRMQPNNMIEYRNFLPTTLETNAF</sequence>
<dbReference type="Pfam" id="PF11051">
    <property type="entry name" value="Mannosyl_trans3"/>
    <property type="match status" value="1"/>
</dbReference>
<keyword evidence="6" id="KW-0812">Transmembrane</keyword>
<evidence type="ECO:0000256" key="8">
    <source>
        <dbReference type="ARBA" id="ARBA00022989"/>
    </source>
</evidence>
<evidence type="ECO:0000256" key="9">
    <source>
        <dbReference type="ARBA" id="ARBA00023034"/>
    </source>
</evidence>
<comment type="subcellular location">
    <subcellularLocation>
        <location evidence="1">Golgi apparatus membrane</location>
        <topology evidence="1">Single-pass type II membrane protein</topology>
    </subcellularLocation>
</comment>
<evidence type="ECO:0000256" key="10">
    <source>
        <dbReference type="ARBA" id="ARBA00023136"/>
    </source>
</evidence>
<keyword evidence="10" id="KW-0472">Membrane</keyword>
<dbReference type="GeneID" id="30993672"/>
<dbReference type="GO" id="GO:0046354">
    <property type="term" value="P:mannan biosynthetic process"/>
    <property type="evidence" value="ECO:0007669"/>
    <property type="project" value="UniProtKB-ARBA"/>
</dbReference>
<keyword evidence="13" id="KW-1185">Reference proteome</keyword>
<proteinExistence type="inferred from homology"/>
<dbReference type="EMBL" id="KV454547">
    <property type="protein sequence ID" value="ODV64652.1"/>
    <property type="molecule type" value="Genomic_DNA"/>
</dbReference>
<evidence type="ECO:0000256" key="3">
    <source>
        <dbReference type="ARBA" id="ARBA00009105"/>
    </source>
</evidence>
<accession>A0A1E4RBK8</accession>
<evidence type="ECO:0000256" key="1">
    <source>
        <dbReference type="ARBA" id="ARBA00004323"/>
    </source>
</evidence>
<dbReference type="PANTHER" id="PTHR31392:SF1">
    <property type="entry name" value="ALPHA-1,3-MANNOSYLTRANSFERASE MNN1-RELATED"/>
    <property type="match status" value="1"/>
</dbReference>
<evidence type="ECO:0000313" key="12">
    <source>
        <dbReference type="EMBL" id="ODV64652.1"/>
    </source>
</evidence>
<evidence type="ECO:0000313" key="13">
    <source>
        <dbReference type="Proteomes" id="UP000095085"/>
    </source>
</evidence>
<protein>
    <recommendedName>
        <fullName evidence="14">Glycosyltransferase family 71 protein</fullName>
    </recommendedName>
</protein>
<evidence type="ECO:0000256" key="6">
    <source>
        <dbReference type="ARBA" id="ARBA00022692"/>
    </source>
</evidence>
<organism evidence="12 13">
    <name type="scientific">Hyphopichia burtonii NRRL Y-1933</name>
    <dbReference type="NCBI Taxonomy" id="984485"/>
    <lineage>
        <taxon>Eukaryota</taxon>
        <taxon>Fungi</taxon>
        <taxon>Dikarya</taxon>
        <taxon>Ascomycota</taxon>
        <taxon>Saccharomycotina</taxon>
        <taxon>Pichiomycetes</taxon>
        <taxon>Debaryomycetaceae</taxon>
        <taxon>Hyphopichia</taxon>
    </lineage>
</organism>
<dbReference type="RefSeq" id="XP_020073719.1">
    <property type="nucleotide sequence ID" value="XM_020219122.1"/>
</dbReference>
<dbReference type="PANTHER" id="PTHR31392">
    <property type="entry name" value="ALPHA-1,3-MANNOSYLTRANSFERASE MNN1-RELATED"/>
    <property type="match status" value="1"/>
</dbReference>
<keyword evidence="5" id="KW-0808">Transferase</keyword>
<evidence type="ECO:0000256" key="2">
    <source>
        <dbReference type="ARBA" id="ARBA00004922"/>
    </source>
</evidence>
<comment type="pathway">
    <text evidence="2">Protein modification; protein glycosylation.</text>
</comment>
<gene>
    <name evidence="12" type="ORF">HYPBUDRAFT_115477</name>
</gene>
<keyword evidence="9" id="KW-0333">Golgi apparatus</keyword>
<dbReference type="OrthoDB" id="430354at2759"/>
<keyword evidence="11" id="KW-0325">Glycoprotein</keyword>
<dbReference type="InterPro" id="IPR029044">
    <property type="entry name" value="Nucleotide-diphossugar_trans"/>
</dbReference>
<keyword evidence="7" id="KW-0735">Signal-anchor</keyword>
<dbReference type="GO" id="GO:0000139">
    <property type="term" value="C:Golgi membrane"/>
    <property type="evidence" value="ECO:0007669"/>
    <property type="project" value="UniProtKB-SubCell"/>
</dbReference>
<evidence type="ECO:0000256" key="7">
    <source>
        <dbReference type="ARBA" id="ARBA00022968"/>
    </source>
</evidence>
<dbReference type="STRING" id="984485.A0A1E4RBK8"/>
<dbReference type="GO" id="GO:0006493">
    <property type="term" value="P:protein O-linked glycosylation"/>
    <property type="evidence" value="ECO:0007669"/>
    <property type="project" value="TreeGrafter"/>
</dbReference>
<reference evidence="13" key="1">
    <citation type="submission" date="2016-05" db="EMBL/GenBank/DDBJ databases">
        <title>Comparative genomics of biotechnologically important yeasts.</title>
        <authorList>
            <consortium name="DOE Joint Genome Institute"/>
            <person name="Riley R."/>
            <person name="Haridas S."/>
            <person name="Wolfe K.H."/>
            <person name="Lopes M.R."/>
            <person name="Hittinger C.T."/>
            <person name="Goker M."/>
            <person name="Salamov A."/>
            <person name="Wisecaver J."/>
            <person name="Long T.M."/>
            <person name="Aerts A.L."/>
            <person name="Barry K."/>
            <person name="Choi C."/>
            <person name="Clum A."/>
            <person name="Coughlan A.Y."/>
            <person name="Deshpande S."/>
            <person name="Douglass A.P."/>
            <person name="Hanson S.J."/>
            <person name="Klenk H.-P."/>
            <person name="Labutti K."/>
            <person name="Lapidus A."/>
            <person name="Lindquist E."/>
            <person name="Lipzen A."/>
            <person name="Meier-Kolthoff J.P."/>
            <person name="Ohm R.A."/>
            <person name="Otillar R.P."/>
            <person name="Pangilinan J."/>
            <person name="Peng Y."/>
            <person name="Rokas A."/>
            <person name="Rosa C.A."/>
            <person name="Scheuner C."/>
            <person name="Sibirny A.A."/>
            <person name="Slot J.C."/>
            <person name="Stielow J.B."/>
            <person name="Sun H."/>
            <person name="Kurtzman C.P."/>
            <person name="Blackwell M."/>
            <person name="Grigoriev I.V."/>
            <person name="Jeffries T.W."/>
        </authorList>
    </citation>
    <scope>NUCLEOTIDE SEQUENCE [LARGE SCALE GENOMIC DNA]</scope>
    <source>
        <strain evidence="13">NRRL Y-1933</strain>
    </source>
</reference>
<dbReference type="GO" id="GO:0000033">
    <property type="term" value="F:alpha-1,3-mannosyltransferase activity"/>
    <property type="evidence" value="ECO:0007669"/>
    <property type="project" value="TreeGrafter"/>
</dbReference>
<dbReference type="AlphaFoldDB" id="A0A1E4RBK8"/>
<evidence type="ECO:0008006" key="14">
    <source>
        <dbReference type="Google" id="ProtNLM"/>
    </source>
</evidence>
<comment type="similarity">
    <text evidence="3">Belongs to the MNN1/MNT family.</text>
</comment>
<evidence type="ECO:0000256" key="5">
    <source>
        <dbReference type="ARBA" id="ARBA00022679"/>
    </source>
</evidence>
<evidence type="ECO:0000256" key="4">
    <source>
        <dbReference type="ARBA" id="ARBA00022676"/>
    </source>
</evidence>